<evidence type="ECO:0000313" key="12">
    <source>
        <dbReference type="WBParaSite" id="Pan_g14537.t1"/>
    </source>
</evidence>
<dbReference type="Proteomes" id="UP000492821">
    <property type="component" value="Unassembled WGS sequence"/>
</dbReference>
<reference evidence="12" key="2">
    <citation type="submission" date="2020-10" db="UniProtKB">
        <authorList>
            <consortium name="WormBaseParasite"/>
        </authorList>
    </citation>
    <scope>IDENTIFICATION</scope>
</reference>
<feature type="domain" description="Nucleotidyl transferase" evidence="10">
    <location>
        <begin position="9"/>
        <end position="141"/>
    </location>
</feature>
<comment type="subcellular location">
    <subcellularLocation>
        <location evidence="1">Cytoplasm</location>
        <location evidence="1">Cytosol</location>
    </subcellularLocation>
</comment>
<keyword evidence="5" id="KW-0648">Protein biosynthesis</keyword>
<dbReference type="InterPro" id="IPR005835">
    <property type="entry name" value="NTP_transferase_dom"/>
</dbReference>
<dbReference type="GO" id="GO:0002183">
    <property type="term" value="P:cytoplasmic translational initiation"/>
    <property type="evidence" value="ECO:0007669"/>
    <property type="project" value="TreeGrafter"/>
</dbReference>
<dbReference type="GO" id="GO:0005829">
    <property type="term" value="C:cytosol"/>
    <property type="evidence" value="ECO:0007669"/>
    <property type="project" value="UniProtKB-SubCell"/>
</dbReference>
<evidence type="ECO:0000313" key="11">
    <source>
        <dbReference type="Proteomes" id="UP000492821"/>
    </source>
</evidence>
<dbReference type="GO" id="GO:0005851">
    <property type="term" value="C:eukaryotic translation initiation factor 2B complex"/>
    <property type="evidence" value="ECO:0007669"/>
    <property type="project" value="TreeGrafter"/>
</dbReference>
<evidence type="ECO:0000256" key="3">
    <source>
        <dbReference type="ARBA" id="ARBA00022490"/>
    </source>
</evidence>
<proteinExistence type="inferred from homology"/>
<keyword evidence="3" id="KW-0963">Cytoplasm</keyword>
<dbReference type="PANTHER" id="PTHR45989:SF1">
    <property type="entry name" value="TRANSLATION INITIATION FACTOR EIF-2B SUBUNIT GAMMA"/>
    <property type="match status" value="1"/>
</dbReference>
<accession>A0A7E4UYY6</accession>
<dbReference type="Gene3D" id="3.90.550.10">
    <property type="entry name" value="Spore Coat Polysaccharide Biosynthesis Protein SpsA, Chain A"/>
    <property type="match status" value="1"/>
</dbReference>
<evidence type="ECO:0000256" key="5">
    <source>
        <dbReference type="ARBA" id="ARBA00022917"/>
    </source>
</evidence>
<dbReference type="PANTHER" id="PTHR45989">
    <property type="entry name" value="TRANSLATION INITIATION FACTOR EIF-2B SUBUNIT GAMMA"/>
    <property type="match status" value="1"/>
</dbReference>
<comment type="subunit">
    <text evidence="9">Component of the translation initiation factor 2B (eIF2B) complex which is a heterodecamer of two sets of five different subunits: alpha, beta, gamma, delta and epsilon. Subunits alpha, beta and delta comprise a regulatory subcomplex and subunits epsilon and gamma comprise a catalytic subcomplex. Within the complex, the hexameric regulatory complex resides at the center, with the two heterodimeric catalytic subcomplexes bound on opposite sides.</text>
</comment>
<keyword evidence="4" id="KW-0396">Initiation factor</keyword>
<comment type="similarity">
    <text evidence="2">Belongs to the eIF-2B gamma/epsilon subunits family.</text>
</comment>
<evidence type="ECO:0000256" key="4">
    <source>
        <dbReference type="ARBA" id="ARBA00022540"/>
    </source>
</evidence>
<dbReference type="InterPro" id="IPR029044">
    <property type="entry name" value="Nucleotide-diphossugar_trans"/>
</dbReference>
<dbReference type="GO" id="GO:0005085">
    <property type="term" value="F:guanyl-nucleotide exchange factor activity"/>
    <property type="evidence" value="ECO:0007669"/>
    <property type="project" value="TreeGrafter"/>
</dbReference>
<evidence type="ECO:0000259" key="10">
    <source>
        <dbReference type="Pfam" id="PF00483"/>
    </source>
</evidence>
<evidence type="ECO:0000256" key="7">
    <source>
        <dbReference type="ARBA" id="ARBA00044229"/>
    </source>
</evidence>
<evidence type="ECO:0000256" key="9">
    <source>
        <dbReference type="ARBA" id="ARBA00046432"/>
    </source>
</evidence>
<dbReference type="Gene3D" id="2.160.10.10">
    <property type="entry name" value="Hexapeptide repeat proteins"/>
    <property type="match status" value="1"/>
</dbReference>
<reference evidence="11" key="1">
    <citation type="journal article" date="2013" name="Genetics">
        <title>The draft genome and transcriptome of Panagrellus redivivus are shaped by the harsh demands of a free-living lifestyle.</title>
        <authorList>
            <person name="Srinivasan J."/>
            <person name="Dillman A.R."/>
            <person name="Macchietto M.G."/>
            <person name="Heikkinen L."/>
            <person name="Lakso M."/>
            <person name="Fracchia K.M."/>
            <person name="Antoshechkin I."/>
            <person name="Mortazavi A."/>
            <person name="Wong G."/>
            <person name="Sternberg P.W."/>
        </authorList>
    </citation>
    <scope>NUCLEOTIDE SEQUENCE [LARGE SCALE GENOMIC DNA]</scope>
    <source>
        <strain evidence="11">MT8872</strain>
    </source>
</reference>
<name>A0A7E4UYY6_PANRE</name>
<dbReference type="InterPro" id="IPR051960">
    <property type="entry name" value="eIF2B_gamma"/>
</dbReference>
<sequence length="435" mass="48901">MATYTEFQGVVLAGGYGSRMLDLSDEVAKPLLPVATVPMFWYALNTLRNNNIFDVLLITNDKCIQEIKSLLANEYLFPELRIEVVSPGPVGEQWGTLEVIRHFADRIRHDFIVFSGDVVSDLNLTPMLQFHRAEDSTLTVLLADNIINADKDNVVPGVKVVKNVPKYRDYTIISVDESTNNRLLFMTPEEDFEEMKPKHQLFIKFPHVNLTSRFYNCHIYVMKRGLLNVVKSCDSSLFSLTAEFIPYILQQQFGKPDQHINDMIFGHAEKKDEDLVDYAAQEQKFSLIDNVEEIRCFAFKATADSGTMIARCNTVGAYFEANRFVQQTPSLFFKPDMITQLGIGKKISGADARSSIDETAGIGNSTRIVGSVVMKNATINNKCIIKDSIICPGAVIGDECQIVSSIVGTEEAVQSKERLTETVQKCEREMEMDDD</sequence>
<comment type="function">
    <text evidence="8">Acts as a component of the translation initiation factor 2B (eIF2B) complex, which catalyzes the exchange of GDP for GTP on the eukaryotic initiation factor 2 (eIF2) complex gamma subunit. Its guanine nucleotide exchange factor activity is repressed when bound to eIF2 complex phosphorylated on the alpha subunit, thereby limiting the amount of methionyl-initiator methionine tRNA available to the ribosome and consequently global translation is repressed.</text>
</comment>
<organism evidence="11 12">
    <name type="scientific">Panagrellus redivivus</name>
    <name type="common">Microworm</name>
    <dbReference type="NCBI Taxonomy" id="6233"/>
    <lineage>
        <taxon>Eukaryota</taxon>
        <taxon>Metazoa</taxon>
        <taxon>Ecdysozoa</taxon>
        <taxon>Nematoda</taxon>
        <taxon>Chromadorea</taxon>
        <taxon>Rhabditida</taxon>
        <taxon>Tylenchina</taxon>
        <taxon>Panagrolaimomorpha</taxon>
        <taxon>Panagrolaimoidea</taxon>
        <taxon>Panagrolaimidae</taxon>
        <taxon>Panagrellus</taxon>
    </lineage>
</organism>
<dbReference type="Pfam" id="PF00483">
    <property type="entry name" value="NTP_transferase"/>
    <property type="match status" value="1"/>
</dbReference>
<evidence type="ECO:0000256" key="1">
    <source>
        <dbReference type="ARBA" id="ARBA00004514"/>
    </source>
</evidence>
<dbReference type="WBParaSite" id="Pan_g14537.t1">
    <property type="protein sequence ID" value="Pan_g14537.t1"/>
    <property type="gene ID" value="Pan_g14537"/>
</dbReference>
<evidence type="ECO:0000256" key="6">
    <source>
        <dbReference type="ARBA" id="ARBA00044196"/>
    </source>
</evidence>
<evidence type="ECO:0000256" key="2">
    <source>
        <dbReference type="ARBA" id="ARBA00007878"/>
    </source>
</evidence>
<evidence type="ECO:0000256" key="8">
    <source>
        <dbReference type="ARBA" id="ARBA00045373"/>
    </source>
</evidence>
<dbReference type="SUPFAM" id="SSF53448">
    <property type="entry name" value="Nucleotide-diphospho-sugar transferases"/>
    <property type="match status" value="1"/>
</dbReference>
<protein>
    <recommendedName>
        <fullName evidence="6">Translation initiation factor eIF2B subunit gamma</fullName>
    </recommendedName>
    <alternativeName>
        <fullName evidence="7">eIF2B GDP-GTP exchange factor subunit gamma</fullName>
    </alternativeName>
</protein>
<keyword evidence="11" id="KW-1185">Reference proteome</keyword>
<dbReference type="GO" id="GO:0003743">
    <property type="term" value="F:translation initiation factor activity"/>
    <property type="evidence" value="ECO:0007669"/>
    <property type="project" value="UniProtKB-KW"/>
</dbReference>
<dbReference type="AlphaFoldDB" id="A0A7E4UYY6"/>